<evidence type="ECO:0000259" key="1">
    <source>
        <dbReference type="PROSITE" id="PS50801"/>
    </source>
</evidence>
<sequence>MSEANISYAFLDKTGCVIKLSGAIKYATVAPSFEQFIDELSTKTEVNNIVIDMRDCTYIDSTDLGLLARIALYQINKKDSPQPVIVYKQGSDIQKILEDIGFSRVFKMVNTLEVSTENFTTVENTGVQNELNMAKLMIDSHEKLLEIDPENEKKFSTVIRLMKENLTMLEENGDT</sequence>
<dbReference type="SUPFAM" id="SSF52091">
    <property type="entry name" value="SpoIIaa-like"/>
    <property type="match status" value="1"/>
</dbReference>
<dbReference type="Proteomes" id="UP000017148">
    <property type="component" value="Unassembled WGS sequence"/>
</dbReference>
<dbReference type="InterPro" id="IPR002645">
    <property type="entry name" value="STAS_dom"/>
</dbReference>
<comment type="caution">
    <text evidence="2">The sequence shown here is derived from an EMBL/GenBank/DDBJ whole genome shotgun (WGS) entry which is preliminary data.</text>
</comment>
<evidence type="ECO:0000313" key="3">
    <source>
        <dbReference type="Proteomes" id="UP000017148"/>
    </source>
</evidence>
<evidence type="ECO:0000313" key="2">
    <source>
        <dbReference type="EMBL" id="ERP39317.1"/>
    </source>
</evidence>
<dbReference type="eggNOG" id="COG1366">
    <property type="taxonomic scope" value="Bacteria"/>
</dbReference>
<dbReference type="EMBL" id="ASJR01000001">
    <property type="protein sequence ID" value="ERP39317.1"/>
    <property type="molecule type" value="Genomic_DNA"/>
</dbReference>
<keyword evidence="3" id="KW-1185">Reference proteome</keyword>
<dbReference type="RefSeq" id="WP_022635677.1">
    <property type="nucleotide sequence ID" value="NZ_ASJR01000001.1"/>
</dbReference>
<dbReference type="CDD" id="cd07043">
    <property type="entry name" value="STAS_anti-anti-sigma_factors"/>
    <property type="match status" value="1"/>
</dbReference>
<protein>
    <submittedName>
        <fullName evidence="2">Anti-sigma-factor antagonist</fullName>
    </submittedName>
</protein>
<dbReference type="InterPro" id="IPR036513">
    <property type="entry name" value="STAS_dom_sf"/>
</dbReference>
<dbReference type="AlphaFoldDB" id="U7DBD0"/>
<gene>
    <name evidence="2" type="ORF">CALK_0113</name>
</gene>
<dbReference type="Pfam" id="PF01740">
    <property type="entry name" value="STAS"/>
    <property type="match status" value="1"/>
</dbReference>
<name>U7DBD0_9BACT</name>
<dbReference type="OrthoDB" id="370397at2"/>
<accession>U7DBD0</accession>
<organism evidence="2 3">
    <name type="scientific">Chitinivibrio alkaliphilus ACht1</name>
    <dbReference type="NCBI Taxonomy" id="1313304"/>
    <lineage>
        <taxon>Bacteria</taxon>
        <taxon>Pseudomonadati</taxon>
        <taxon>Fibrobacterota</taxon>
        <taxon>Chitinivibrionia</taxon>
        <taxon>Chitinivibrionales</taxon>
        <taxon>Chitinivibrionaceae</taxon>
        <taxon>Chitinivibrio</taxon>
    </lineage>
</organism>
<reference evidence="2 3" key="1">
    <citation type="journal article" date="2013" name="Environ. Microbiol.">
        <title>Genome analysis of Chitinivibrio alkaliphilus gen. nov., sp. nov., a novel extremely haloalkaliphilic anaerobic chitinolytic bacterium from the candidate phylum Termite Group 3.</title>
        <authorList>
            <person name="Sorokin D.Y."/>
            <person name="Gumerov V.M."/>
            <person name="Rakitin A.L."/>
            <person name="Beletsky A.V."/>
            <person name="Damste J.S."/>
            <person name="Muyzer G."/>
            <person name="Mardanov A.V."/>
            <person name="Ravin N.V."/>
        </authorList>
    </citation>
    <scope>NUCLEOTIDE SEQUENCE [LARGE SCALE GENOMIC DNA]</scope>
    <source>
        <strain evidence="2 3">ACht1</strain>
    </source>
</reference>
<dbReference type="PROSITE" id="PS50801">
    <property type="entry name" value="STAS"/>
    <property type="match status" value="1"/>
</dbReference>
<proteinExistence type="predicted"/>
<dbReference type="STRING" id="1313304.CALK_0113"/>
<feature type="domain" description="STAS" evidence="1">
    <location>
        <begin position="17"/>
        <end position="122"/>
    </location>
</feature>
<dbReference type="Gene3D" id="3.30.750.24">
    <property type="entry name" value="STAS domain"/>
    <property type="match status" value="1"/>
</dbReference>